<evidence type="ECO:0000256" key="1">
    <source>
        <dbReference type="SAM" id="MobiDB-lite"/>
    </source>
</evidence>
<proteinExistence type="predicted"/>
<dbReference type="EMBL" id="SKCS01001396">
    <property type="protein sequence ID" value="TNN04586.1"/>
    <property type="molecule type" value="Genomic_DNA"/>
</dbReference>
<feature type="compositionally biased region" description="Low complexity" evidence="1">
    <location>
        <begin position="42"/>
        <end position="55"/>
    </location>
</feature>
<sequence>SPFGHTSRPAGDKHGTHRPQSHGHSDHSSLQRKRDSYQRLPRGAQSREGSAASSRRPPPHSLGESGREVPLPAYELRSAPPCPAPPE</sequence>
<gene>
    <name evidence="2" type="ORF">EWB00_001359</name>
</gene>
<keyword evidence="3" id="KW-1185">Reference proteome</keyword>
<evidence type="ECO:0000313" key="3">
    <source>
        <dbReference type="Proteomes" id="UP000311919"/>
    </source>
</evidence>
<reference evidence="2 3" key="1">
    <citation type="submission" date="2019-03" db="EMBL/GenBank/DDBJ databases">
        <title>An improved genome assembly of the fluke Schistosoma japonicum.</title>
        <authorList>
            <person name="Hu W."/>
            <person name="Luo F."/>
            <person name="Yin M."/>
            <person name="Mo X."/>
            <person name="Sun C."/>
            <person name="Wu Q."/>
            <person name="Zhu B."/>
            <person name="Xiang M."/>
            <person name="Wang J."/>
            <person name="Wang Y."/>
            <person name="Zhang T."/>
            <person name="Xu B."/>
            <person name="Zheng H."/>
            <person name="Feng Z."/>
        </authorList>
    </citation>
    <scope>NUCLEOTIDE SEQUENCE [LARGE SCALE GENOMIC DNA]</scope>
    <source>
        <strain evidence="2">HuSjv2</strain>
        <tissue evidence="2">Worms</tissue>
    </source>
</reference>
<evidence type="ECO:0000313" key="2">
    <source>
        <dbReference type="EMBL" id="TNN04586.1"/>
    </source>
</evidence>
<protein>
    <submittedName>
        <fullName evidence="2">Uncharacterized protein</fullName>
    </submittedName>
</protein>
<name>A0A4Z2CK77_SCHJA</name>
<dbReference type="AlphaFoldDB" id="A0A4Z2CK77"/>
<comment type="caution">
    <text evidence="2">The sequence shown here is derived from an EMBL/GenBank/DDBJ whole genome shotgun (WGS) entry which is preliminary data.</text>
</comment>
<organism evidence="2 3">
    <name type="scientific">Schistosoma japonicum</name>
    <name type="common">Blood fluke</name>
    <dbReference type="NCBI Taxonomy" id="6182"/>
    <lineage>
        <taxon>Eukaryota</taxon>
        <taxon>Metazoa</taxon>
        <taxon>Spiralia</taxon>
        <taxon>Lophotrochozoa</taxon>
        <taxon>Platyhelminthes</taxon>
        <taxon>Trematoda</taxon>
        <taxon>Digenea</taxon>
        <taxon>Strigeidida</taxon>
        <taxon>Schistosomatoidea</taxon>
        <taxon>Schistosomatidae</taxon>
        <taxon>Schistosoma</taxon>
    </lineage>
</organism>
<feature type="region of interest" description="Disordered" evidence="1">
    <location>
        <begin position="1"/>
        <end position="87"/>
    </location>
</feature>
<dbReference type="Proteomes" id="UP000311919">
    <property type="component" value="Unassembled WGS sequence"/>
</dbReference>
<feature type="compositionally biased region" description="Basic and acidic residues" evidence="1">
    <location>
        <begin position="23"/>
        <end position="37"/>
    </location>
</feature>
<feature type="non-terminal residue" evidence="2">
    <location>
        <position position="1"/>
    </location>
</feature>
<accession>A0A4Z2CK77</accession>